<dbReference type="AlphaFoldDB" id="A0AAN6XFZ8"/>
<feature type="region of interest" description="Disordered" evidence="1">
    <location>
        <begin position="1"/>
        <end position="59"/>
    </location>
</feature>
<sequence>MTTSKRSLPDGSDQQHISKRPKIQVPNHKDITKRVTIVIEGSRSAPREPMKTAQESWDKSASLNDTNLVYFCDGSTRNSPAPSASCPDPKDSSKRGAYAIYFKTFCPGDPDHHGKEMGYGWVMSPVLDNHMSEAFAVVQSIMQYEKLEGVTGVFSKFEGNFEKVYTIIMNVKAGPNTSDSSLAVAAESLPRSSTSASSGHHHEQAPPAVRDSKGALGVVGDVSALGNMANGRLSTSGKVVGGAGV</sequence>
<name>A0AAN6XFZ8_9PEZI</name>
<reference evidence="2" key="2">
    <citation type="submission" date="2023-05" db="EMBL/GenBank/DDBJ databases">
        <authorList>
            <consortium name="Lawrence Berkeley National Laboratory"/>
            <person name="Steindorff A."/>
            <person name="Hensen N."/>
            <person name="Bonometti L."/>
            <person name="Westerberg I."/>
            <person name="Brannstrom I.O."/>
            <person name="Guillou S."/>
            <person name="Cros-Aarteil S."/>
            <person name="Calhoun S."/>
            <person name="Haridas S."/>
            <person name="Kuo A."/>
            <person name="Mondo S."/>
            <person name="Pangilinan J."/>
            <person name="Riley R."/>
            <person name="Labutti K."/>
            <person name="Andreopoulos B."/>
            <person name="Lipzen A."/>
            <person name="Chen C."/>
            <person name="Yanf M."/>
            <person name="Daum C."/>
            <person name="Ng V."/>
            <person name="Clum A."/>
            <person name="Ohm R."/>
            <person name="Martin F."/>
            <person name="Silar P."/>
            <person name="Natvig D."/>
            <person name="Lalanne C."/>
            <person name="Gautier V."/>
            <person name="Ament-Velasquez S.L."/>
            <person name="Kruys A."/>
            <person name="Hutchinson M.I."/>
            <person name="Powell A.J."/>
            <person name="Barry K."/>
            <person name="Miller A.N."/>
            <person name="Grigoriev I.V."/>
            <person name="Debuchy R."/>
            <person name="Gladieux P."/>
            <person name="Thoren M.H."/>
            <person name="Johannesson H."/>
        </authorList>
    </citation>
    <scope>NUCLEOTIDE SEQUENCE</scope>
    <source>
        <strain evidence="2">CBS 315.58</strain>
    </source>
</reference>
<dbReference type="Proteomes" id="UP001303160">
    <property type="component" value="Unassembled WGS sequence"/>
</dbReference>
<organism evidence="2 3">
    <name type="scientific">Triangularia verruculosa</name>
    <dbReference type="NCBI Taxonomy" id="2587418"/>
    <lineage>
        <taxon>Eukaryota</taxon>
        <taxon>Fungi</taxon>
        <taxon>Dikarya</taxon>
        <taxon>Ascomycota</taxon>
        <taxon>Pezizomycotina</taxon>
        <taxon>Sordariomycetes</taxon>
        <taxon>Sordariomycetidae</taxon>
        <taxon>Sordariales</taxon>
        <taxon>Podosporaceae</taxon>
        <taxon>Triangularia</taxon>
    </lineage>
</organism>
<proteinExistence type="predicted"/>
<reference evidence="2" key="1">
    <citation type="journal article" date="2023" name="Mol. Phylogenet. Evol.">
        <title>Genome-scale phylogeny and comparative genomics of the fungal order Sordariales.</title>
        <authorList>
            <person name="Hensen N."/>
            <person name="Bonometti L."/>
            <person name="Westerberg I."/>
            <person name="Brannstrom I.O."/>
            <person name="Guillou S."/>
            <person name="Cros-Aarteil S."/>
            <person name="Calhoun S."/>
            <person name="Haridas S."/>
            <person name="Kuo A."/>
            <person name="Mondo S."/>
            <person name="Pangilinan J."/>
            <person name="Riley R."/>
            <person name="LaButti K."/>
            <person name="Andreopoulos B."/>
            <person name="Lipzen A."/>
            <person name="Chen C."/>
            <person name="Yan M."/>
            <person name="Daum C."/>
            <person name="Ng V."/>
            <person name="Clum A."/>
            <person name="Steindorff A."/>
            <person name="Ohm R.A."/>
            <person name="Martin F."/>
            <person name="Silar P."/>
            <person name="Natvig D.O."/>
            <person name="Lalanne C."/>
            <person name="Gautier V."/>
            <person name="Ament-Velasquez S.L."/>
            <person name="Kruys A."/>
            <person name="Hutchinson M.I."/>
            <person name="Powell A.J."/>
            <person name="Barry K."/>
            <person name="Miller A.N."/>
            <person name="Grigoriev I.V."/>
            <person name="Debuchy R."/>
            <person name="Gladieux P."/>
            <person name="Hiltunen Thoren M."/>
            <person name="Johannesson H."/>
        </authorList>
    </citation>
    <scope>NUCLEOTIDE SEQUENCE</scope>
    <source>
        <strain evidence="2">CBS 315.58</strain>
    </source>
</reference>
<feature type="region of interest" description="Disordered" evidence="1">
    <location>
        <begin position="185"/>
        <end position="213"/>
    </location>
</feature>
<dbReference type="EMBL" id="MU863931">
    <property type="protein sequence ID" value="KAK4199541.1"/>
    <property type="molecule type" value="Genomic_DNA"/>
</dbReference>
<evidence type="ECO:0000256" key="1">
    <source>
        <dbReference type="SAM" id="MobiDB-lite"/>
    </source>
</evidence>
<gene>
    <name evidence="2" type="ORF">QBC40DRAFT_255045</name>
</gene>
<evidence type="ECO:0000313" key="2">
    <source>
        <dbReference type="EMBL" id="KAK4199541.1"/>
    </source>
</evidence>
<protein>
    <submittedName>
        <fullName evidence="2">Uncharacterized protein</fullName>
    </submittedName>
</protein>
<evidence type="ECO:0000313" key="3">
    <source>
        <dbReference type="Proteomes" id="UP001303160"/>
    </source>
</evidence>
<comment type="caution">
    <text evidence="2">The sequence shown here is derived from an EMBL/GenBank/DDBJ whole genome shotgun (WGS) entry which is preliminary data.</text>
</comment>
<keyword evidence="3" id="KW-1185">Reference proteome</keyword>
<accession>A0AAN6XFZ8</accession>